<evidence type="ECO:0000313" key="1">
    <source>
        <dbReference type="EMBL" id="AIX12283.1"/>
    </source>
</evidence>
<dbReference type="KEGG" id="vg:24722902"/>
<gene>
    <name evidence="1" type="ORF">CPT_Stevie14</name>
</gene>
<evidence type="ECO:0000313" key="2">
    <source>
        <dbReference type="Proteomes" id="UP000030325"/>
    </source>
</evidence>
<dbReference type="InterPro" id="IPR014918">
    <property type="entry name" value="Phage_tail_3"/>
</dbReference>
<dbReference type="GeneID" id="24722902"/>
<accession>A0A0A0YTW6</accession>
<proteinExistence type="predicted"/>
<dbReference type="RefSeq" id="YP_009148720.1">
    <property type="nucleotide sequence ID" value="NC_027350.1"/>
</dbReference>
<reference evidence="1 2" key="1">
    <citation type="journal article" date="2015" name="Genome Announc.">
        <title>Complete Genome of Citrobacter freundii Siphophage Stevie.</title>
        <authorList>
            <person name="Shaw J.P."/>
            <person name="Aviles Medina C.A."/>
            <person name="Chen Y."/>
            <person name="Luna A.J."/>
            <person name="Hernandez A.C."/>
            <person name="Kuty Everett G.F."/>
        </authorList>
    </citation>
    <scope>NUCLEOTIDE SEQUENCE [LARGE SCALE GENOMIC DNA]</scope>
</reference>
<dbReference type="Proteomes" id="UP000030325">
    <property type="component" value="Segment"/>
</dbReference>
<organism evidence="1 2">
    <name type="scientific">Citrobacter phage Stevie</name>
    <dbReference type="NCBI Taxonomy" id="2885922"/>
    <lineage>
        <taxon>Viruses</taxon>
        <taxon>Duplodnaviria</taxon>
        <taxon>Heunggongvirae</taxon>
        <taxon>Uroviricota</taxon>
        <taxon>Caudoviricetes</taxon>
        <taxon>Drexlerviridae</taxon>
        <taxon>Tempevirinae</taxon>
        <taxon>Tlsvirus</taxon>
        <taxon>Tlsvirus stevie</taxon>
    </lineage>
</organism>
<protein>
    <submittedName>
        <fullName evidence="1">Major tail protein</fullName>
    </submittedName>
</protein>
<sequence length="220" mass="24248">MHLPNGAQIFIENTRAQAVSATNVSNAEKPEFTVASGGTDFKKGDYIIVTASSWGKLLDRVLRVTAAEETKVTVEGIDTTDTNVFPAGAVTASFAKINGWTEIPCVQDLGQDGGEQQYYNYQCLSDDQEQQLPTYKSAVSLTYTFAHEYDNPIYPLLRKADESGDVKALRMYVPKAKEMRLWAGVLSFNEIPQTAVNEMETVSLSVSLKGRFTFLPANQD</sequence>
<dbReference type="EMBL" id="KM236241">
    <property type="protein sequence ID" value="AIX12283.1"/>
    <property type="molecule type" value="Genomic_DNA"/>
</dbReference>
<dbReference type="Pfam" id="PF08813">
    <property type="entry name" value="Phage_tail_3"/>
    <property type="match status" value="1"/>
</dbReference>
<keyword evidence="2" id="KW-1185">Reference proteome</keyword>
<name>A0A0A0YTW6_9CAUD</name>